<comment type="similarity">
    <text evidence="1 5">Belongs to the glutathione peroxidase family.</text>
</comment>
<dbReference type="Pfam" id="PF00255">
    <property type="entry name" value="GSHPx"/>
    <property type="match status" value="1"/>
</dbReference>
<reference evidence="6" key="2">
    <citation type="submission" date="2025-09" db="UniProtKB">
        <authorList>
            <consortium name="Ensembl"/>
        </authorList>
    </citation>
    <scope>IDENTIFICATION</scope>
</reference>
<dbReference type="InterPro" id="IPR000889">
    <property type="entry name" value="Glutathione_peroxidase"/>
</dbReference>
<dbReference type="Proteomes" id="UP000694403">
    <property type="component" value="Unplaced"/>
</dbReference>
<dbReference type="PRINTS" id="PR01011">
    <property type="entry name" value="GLUTPROXDASE"/>
</dbReference>
<keyword evidence="7" id="KW-1185">Reference proteome</keyword>
<dbReference type="AlphaFoldDB" id="A0A8C3S187"/>
<evidence type="ECO:0000256" key="1">
    <source>
        <dbReference type="ARBA" id="ARBA00006926"/>
    </source>
</evidence>
<keyword evidence="3 5" id="KW-0575">Peroxidase</keyword>
<dbReference type="CDD" id="cd00340">
    <property type="entry name" value="GSH_Peroxidase"/>
    <property type="match status" value="1"/>
</dbReference>
<evidence type="ECO:0000256" key="3">
    <source>
        <dbReference type="ARBA" id="ARBA00022559"/>
    </source>
</evidence>
<dbReference type="GO" id="GO:0004602">
    <property type="term" value="F:glutathione peroxidase activity"/>
    <property type="evidence" value="ECO:0007669"/>
    <property type="project" value="TreeGrafter"/>
</dbReference>
<accession>A0A8C3S187</accession>
<dbReference type="SUPFAM" id="SSF52833">
    <property type="entry name" value="Thioredoxin-like"/>
    <property type="match status" value="1"/>
</dbReference>
<dbReference type="Gene3D" id="3.40.30.10">
    <property type="entry name" value="Glutaredoxin"/>
    <property type="match status" value="1"/>
</dbReference>
<reference evidence="6" key="1">
    <citation type="submission" date="2025-08" db="UniProtKB">
        <authorList>
            <consortium name="Ensembl"/>
        </authorList>
    </citation>
    <scope>IDENTIFICATION</scope>
</reference>
<dbReference type="InterPro" id="IPR029760">
    <property type="entry name" value="GPX_CS"/>
</dbReference>
<evidence type="ECO:0000313" key="7">
    <source>
        <dbReference type="Proteomes" id="UP000694403"/>
    </source>
</evidence>
<dbReference type="PROSITE" id="PS51355">
    <property type="entry name" value="GLUTATHIONE_PEROXID_3"/>
    <property type="match status" value="1"/>
</dbReference>
<dbReference type="PANTHER" id="PTHR11592">
    <property type="entry name" value="GLUTATHIONE PEROXIDASE"/>
    <property type="match status" value="1"/>
</dbReference>
<dbReference type="GO" id="GO:0006979">
    <property type="term" value="P:response to oxidative stress"/>
    <property type="evidence" value="ECO:0007669"/>
    <property type="project" value="InterPro"/>
</dbReference>
<dbReference type="Ensembl" id="ENSCSRT00000007559.1">
    <property type="protein sequence ID" value="ENSCSRP00000007324.1"/>
    <property type="gene ID" value="ENSCSRG00000005408.1"/>
</dbReference>
<name>A0A8C3S187_CHESE</name>
<dbReference type="PANTHER" id="PTHR11592:SF32">
    <property type="entry name" value="GLUTATHIONE PEROXIDASE 3"/>
    <property type="match status" value="1"/>
</dbReference>
<evidence type="ECO:0000256" key="5">
    <source>
        <dbReference type="RuleBase" id="RU000499"/>
    </source>
</evidence>
<keyword evidence="4 5" id="KW-0560">Oxidoreductase</keyword>
<evidence type="ECO:0000256" key="2">
    <source>
        <dbReference type="ARBA" id="ARBA00012310"/>
    </source>
</evidence>
<sequence>MQYLELNALQKELAPHGLVILGFPSNQFGKQEPGENSEILPALKYVRPGGGFVPNFQLFQKGDVNGEEEQKFYTFLKNSCPPVVESFGDPKRLFWEPLKIHDIKWNFEKFLVGPTGRPVMRWGPRTNLAAVKNDIIDYMKQQGLGCLEKVHCPTPPHLERAPWPLLLQP</sequence>
<proteinExistence type="inferred from homology"/>
<organism evidence="6 7">
    <name type="scientific">Chelydra serpentina</name>
    <name type="common">Snapping turtle</name>
    <name type="synonym">Testudo serpentina</name>
    <dbReference type="NCBI Taxonomy" id="8475"/>
    <lineage>
        <taxon>Eukaryota</taxon>
        <taxon>Metazoa</taxon>
        <taxon>Chordata</taxon>
        <taxon>Craniata</taxon>
        <taxon>Vertebrata</taxon>
        <taxon>Euteleostomi</taxon>
        <taxon>Archelosauria</taxon>
        <taxon>Testudinata</taxon>
        <taxon>Testudines</taxon>
        <taxon>Cryptodira</taxon>
        <taxon>Durocryptodira</taxon>
        <taxon>Americhelydia</taxon>
        <taxon>Chelydroidea</taxon>
        <taxon>Chelydridae</taxon>
        <taxon>Chelydra</taxon>
    </lineage>
</organism>
<evidence type="ECO:0000313" key="6">
    <source>
        <dbReference type="Ensembl" id="ENSCSRP00000007324.1"/>
    </source>
</evidence>
<protein>
    <recommendedName>
        <fullName evidence="2 5">Glutathione peroxidase</fullName>
    </recommendedName>
</protein>
<dbReference type="PIRSF" id="PIRSF000303">
    <property type="entry name" value="Glutathion_perox"/>
    <property type="match status" value="1"/>
</dbReference>
<evidence type="ECO:0000256" key="4">
    <source>
        <dbReference type="ARBA" id="ARBA00023002"/>
    </source>
</evidence>
<dbReference type="PROSITE" id="PS00763">
    <property type="entry name" value="GLUTATHIONE_PEROXID_2"/>
    <property type="match status" value="1"/>
</dbReference>
<dbReference type="InterPro" id="IPR036249">
    <property type="entry name" value="Thioredoxin-like_sf"/>
</dbReference>